<evidence type="ECO:0000256" key="6">
    <source>
        <dbReference type="ARBA" id="ARBA00022898"/>
    </source>
</evidence>
<evidence type="ECO:0000256" key="7">
    <source>
        <dbReference type="ARBA" id="ARBA00023239"/>
    </source>
</evidence>
<evidence type="ECO:0000256" key="4">
    <source>
        <dbReference type="ARBA" id="ARBA00022723"/>
    </source>
</evidence>
<accession>A0A6L9MV79</accession>
<name>A0A6L9MV79_9ALTE</name>
<dbReference type="SMART" id="SM01119">
    <property type="entry name" value="D-ser_dehydrat"/>
    <property type="match status" value="1"/>
</dbReference>
<feature type="domain" description="D-serine dehydratase-like" evidence="8">
    <location>
        <begin position="261"/>
        <end position="388"/>
    </location>
</feature>
<protein>
    <submittedName>
        <fullName evidence="9">DSD1 family PLP-dependent enzyme</fullName>
    </submittedName>
</protein>
<evidence type="ECO:0000256" key="1">
    <source>
        <dbReference type="ARBA" id="ARBA00001933"/>
    </source>
</evidence>
<comment type="similarity">
    <text evidence="3">Belongs to the DSD1 family.</text>
</comment>
<dbReference type="GO" id="GO:0046872">
    <property type="term" value="F:metal ion binding"/>
    <property type="evidence" value="ECO:0007669"/>
    <property type="project" value="UniProtKB-KW"/>
</dbReference>
<comment type="cofactor">
    <cofactor evidence="2">
        <name>Zn(2+)</name>
        <dbReference type="ChEBI" id="CHEBI:29105"/>
    </cofactor>
</comment>
<keyword evidence="7" id="KW-0456">Lyase</keyword>
<dbReference type="PANTHER" id="PTHR28004">
    <property type="entry name" value="ZGC:162816-RELATED"/>
    <property type="match status" value="1"/>
</dbReference>
<reference evidence="9 10" key="1">
    <citation type="submission" date="2020-01" db="EMBL/GenBank/DDBJ databases">
        <title>Genomes of bacteria type strains.</title>
        <authorList>
            <person name="Chen J."/>
            <person name="Zhu S."/>
            <person name="Yang J."/>
        </authorList>
    </citation>
    <scope>NUCLEOTIDE SEQUENCE [LARGE SCALE GENOMIC DNA]</scope>
    <source>
        <strain evidence="9 10">LMG 22958</strain>
    </source>
</reference>
<dbReference type="Gene3D" id="2.40.37.20">
    <property type="entry name" value="D-serine dehydratase-like domain"/>
    <property type="match status" value="1"/>
</dbReference>
<dbReference type="AlphaFoldDB" id="A0A6L9MV79"/>
<comment type="cofactor">
    <cofactor evidence="1">
        <name>pyridoxal 5'-phosphate</name>
        <dbReference type="ChEBI" id="CHEBI:597326"/>
    </cofactor>
</comment>
<sequence>MHFTPTNIEDLPTPCCLIDKAKMQRNIARLSAHIGNLQCTLRPHVKTHKSIEVTKAIIDAGNVKGITVSTLKEADYFFKHGMNDILYAVGITPNKIAHVAQLIQQGCDLTIVIDNEDMLSLVLDKMAEHNCVFKVIIELDTDGHRSGVNPHSHALLSIAKHINNSAHAKFEGVMTHAGESYACFTEKAKQNMAAQERDLTLHAVKRLFEVGIHCNTVSIGSTPTAFAVDQLDGITEVRAGVYVFFDLVMAGLGVCDIDDIAMSVLGTVIGHQKDKGWVITDAGWMAMSRDRGTADHPQDYGYGLVSPSGSHEARYIMSDANQEHGIITEVSNASPESHSEKHIDSSLNSSAENNDSIFTQFPAAKAIEILPNHACATAAQYDHYYVVENGVAIDKWLSIGGW</sequence>
<dbReference type="SUPFAM" id="SSF51419">
    <property type="entry name" value="PLP-binding barrel"/>
    <property type="match status" value="1"/>
</dbReference>
<evidence type="ECO:0000313" key="9">
    <source>
        <dbReference type="EMBL" id="NDW22112.1"/>
    </source>
</evidence>
<comment type="caution">
    <text evidence="9">The sequence shown here is derived from an EMBL/GenBank/DDBJ whole genome shotgun (WGS) entry which is preliminary data.</text>
</comment>
<dbReference type="InterPro" id="IPR051466">
    <property type="entry name" value="D-amino_acid_metab_enzyme"/>
</dbReference>
<keyword evidence="6" id="KW-0663">Pyridoxal phosphate</keyword>
<evidence type="ECO:0000259" key="8">
    <source>
        <dbReference type="SMART" id="SM01119"/>
    </source>
</evidence>
<dbReference type="Pfam" id="PF14031">
    <property type="entry name" value="D-ser_dehydrat"/>
    <property type="match status" value="1"/>
</dbReference>
<keyword evidence="4" id="KW-0479">Metal-binding</keyword>
<dbReference type="InterPro" id="IPR042208">
    <property type="entry name" value="D-ser_dehydrat-like_sf"/>
</dbReference>
<evidence type="ECO:0000256" key="3">
    <source>
        <dbReference type="ARBA" id="ARBA00005323"/>
    </source>
</evidence>
<dbReference type="GO" id="GO:0036088">
    <property type="term" value="P:D-serine catabolic process"/>
    <property type="evidence" value="ECO:0007669"/>
    <property type="project" value="TreeGrafter"/>
</dbReference>
<gene>
    <name evidence="9" type="ORF">GTW09_11305</name>
</gene>
<dbReference type="InterPro" id="IPR001608">
    <property type="entry name" value="Ala_racemase_N"/>
</dbReference>
<keyword evidence="10" id="KW-1185">Reference proteome</keyword>
<keyword evidence="5" id="KW-0862">Zinc</keyword>
<dbReference type="Pfam" id="PF01168">
    <property type="entry name" value="Ala_racemase_N"/>
    <property type="match status" value="1"/>
</dbReference>
<dbReference type="InterPro" id="IPR026956">
    <property type="entry name" value="D-ser_dehydrat-like_dom"/>
</dbReference>
<organism evidence="9 10">
    <name type="scientific">Alteromonas hispanica</name>
    <dbReference type="NCBI Taxonomy" id="315421"/>
    <lineage>
        <taxon>Bacteria</taxon>
        <taxon>Pseudomonadati</taxon>
        <taxon>Pseudomonadota</taxon>
        <taxon>Gammaproteobacteria</taxon>
        <taxon>Alteromonadales</taxon>
        <taxon>Alteromonadaceae</taxon>
        <taxon>Alteromonas/Salinimonas group</taxon>
        <taxon>Alteromonas</taxon>
    </lineage>
</organism>
<dbReference type="Gene3D" id="3.20.20.10">
    <property type="entry name" value="Alanine racemase"/>
    <property type="match status" value="1"/>
</dbReference>
<evidence type="ECO:0000256" key="5">
    <source>
        <dbReference type="ARBA" id="ARBA00022833"/>
    </source>
</evidence>
<evidence type="ECO:0000313" key="10">
    <source>
        <dbReference type="Proteomes" id="UP000478837"/>
    </source>
</evidence>
<dbReference type="InterPro" id="IPR029066">
    <property type="entry name" value="PLP-binding_barrel"/>
</dbReference>
<dbReference type="GO" id="GO:0008721">
    <property type="term" value="F:D-serine ammonia-lyase activity"/>
    <property type="evidence" value="ECO:0007669"/>
    <property type="project" value="TreeGrafter"/>
</dbReference>
<dbReference type="Proteomes" id="UP000478837">
    <property type="component" value="Unassembled WGS sequence"/>
</dbReference>
<dbReference type="RefSeq" id="WP_163111971.1">
    <property type="nucleotide sequence ID" value="NZ_JAAAWP010000006.1"/>
</dbReference>
<dbReference type="PANTHER" id="PTHR28004:SF2">
    <property type="entry name" value="D-SERINE DEHYDRATASE"/>
    <property type="match status" value="1"/>
</dbReference>
<dbReference type="FunFam" id="3.20.20.10:FF:000016">
    <property type="entry name" value="D-serine dehydratase"/>
    <property type="match status" value="1"/>
</dbReference>
<dbReference type="EMBL" id="JAAAWP010000006">
    <property type="protein sequence ID" value="NDW22112.1"/>
    <property type="molecule type" value="Genomic_DNA"/>
</dbReference>
<proteinExistence type="inferred from homology"/>
<evidence type="ECO:0000256" key="2">
    <source>
        <dbReference type="ARBA" id="ARBA00001947"/>
    </source>
</evidence>